<proteinExistence type="inferred from homology"/>
<comment type="caution">
    <text evidence="5">The sequence shown here is derived from an EMBL/GenBank/DDBJ whole genome shotgun (WGS) entry which is preliminary data.</text>
</comment>
<protein>
    <submittedName>
        <fullName evidence="5">Uncharacterized protein</fullName>
    </submittedName>
</protein>
<dbReference type="AlphaFoldDB" id="A0A6A3XA82"/>
<evidence type="ECO:0000256" key="4">
    <source>
        <dbReference type="ARBA" id="ARBA00023052"/>
    </source>
</evidence>
<dbReference type="PANTHER" id="PTHR23152:SF4">
    <property type="entry name" value="2-OXOADIPATE DEHYDROGENASE COMPLEX COMPONENT E1"/>
    <property type="match status" value="1"/>
</dbReference>
<dbReference type="EMBL" id="QXGD01001845">
    <property type="protein sequence ID" value="KAE9197985.1"/>
    <property type="molecule type" value="Genomic_DNA"/>
</dbReference>
<gene>
    <name evidence="5" type="ORF">PF002_g22570</name>
</gene>
<dbReference type="GO" id="GO:0005739">
    <property type="term" value="C:mitochondrion"/>
    <property type="evidence" value="ECO:0007669"/>
    <property type="project" value="TreeGrafter"/>
</dbReference>
<organism evidence="5 6">
    <name type="scientific">Phytophthora fragariae</name>
    <dbReference type="NCBI Taxonomy" id="53985"/>
    <lineage>
        <taxon>Eukaryota</taxon>
        <taxon>Sar</taxon>
        <taxon>Stramenopiles</taxon>
        <taxon>Oomycota</taxon>
        <taxon>Peronosporomycetes</taxon>
        <taxon>Peronosporales</taxon>
        <taxon>Peronosporaceae</taxon>
        <taxon>Phytophthora</taxon>
    </lineage>
</organism>
<keyword evidence="4" id="KW-0786">Thiamine pyrophosphate</keyword>
<reference evidence="5 6" key="1">
    <citation type="submission" date="2018-08" db="EMBL/GenBank/DDBJ databases">
        <title>Genomic investigation of the strawberry pathogen Phytophthora fragariae indicates pathogenicity is determined by transcriptional variation in three key races.</title>
        <authorList>
            <person name="Adams T.M."/>
            <person name="Armitage A.D."/>
            <person name="Sobczyk M.K."/>
            <person name="Bates H.J."/>
            <person name="Dunwell J.M."/>
            <person name="Nellist C.F."/>
            <person name="Harrison R.J."/>
        </authorList>
    </citation>
    <scope>NUCLEOTIDE SEQUENCE [LARGE SCALE GENOMIC DNA]</scope>
    <source>
        <strain evidence="5 6">BC-1</strain>
    </source>
</reference>
<dbReference type="Proteomes" id="UP000440367">
    <property type="component" value="Unassembled WGS sequence"/>
</dbReference>
<dbReference type="FunFam" id="1.10.287.1150:FF:000010">
    <property type="entry name" value="Oxoglutarate dehydrogenase (Succinyl-transferring), E1 component"/>
    <property type="match status" value="1"/>
</dbReference>
<dbReference type="PANTHER" id="PTHR23152">
    <property type="entry name" value="2-OXOGLUTARATE DEHYDROGENASE"/>
    <property type="match status" value="1"/>
</dbReference>
<evidence type="ECO:0000313" key="6">
    <source>
        <dbReference type="Proteomes" id="UP000440367"/>
    </source>
</evidence>
<evidence type="ECO:0000313" key="5">
    <source>
        <dbReference type="EMBL" id="KAE9197985.1"/>
    </source>
</evidence>
<evidence type="ECO:0000256" key="2">
    <source>
        <dbReference type="ARBA" id="ARBA00006936"/>
    </source>
</evidence>
<dbReference type="GO" id="GO:0045252">
    <property type="term" value="C:oxoglutarate dehydrogenase complex"/>
    <property type="evidence" value="ECO:0007669"/>
    <property type="project" value="TreeGrafter"/>
</dbReference>
<dbReference type="GO" id="GO:0006099">
    <property type="term" value="P:tricarboxylic acid cycle"/>
    <property type="evidence" value="ECO:0007669"/>
    <property type="project" value="TreeGrafter"/>
</dbReference>
<dbReference type="Gene3D" id="1.10.287.1150">
    <property type="entry name" value="TPP helical domain"/>
    <property type="match status" value="1"/>
</dbReference>
<evidence type="ECO:0000256" key="1">
    <source>
        <dbReference type="ARBA" id="ARBA00001964"/>
    </source>
</evidence>
<dbReference type="GO" id="GO:0004591">
    <property type="term" value="F:oxoglutarate dehydrogenase (succinyl-transferring) activity"/>
    <property type="evidence" value="ECO:0007669"/>
    <property type="project" value="TreeGrafter"/>
</dbReference>
<accession>A0A6A3XA82</accession>
<dbReference type="InterPro" id="IPR011603">
    <property type="entry name" value="2oxoglutarate_DH_E1"/>
</dbReference>
<sequence length="164" mass="17430">MVSNIAWGSVCSLYFGPKLATKGGALAGSHGHDATPVRSVGGAAASSTAQNDALGLSYLIRAYQVRGHEAANLDPLGLQERPALPELDIQMYGFTEKDLDRVIAIPKNFSSGDSGFLEELSDGNNSMTLGQIIQRLKETYCSSIGVTVLTKIRPMPAFAPLYVL</sequence>
<dbReference type="GO" id="GO:0030976">
    <property type="term" value="F:thiamine pyrophosphate binding"/>
    <property type="evidence" value="ECO:0007669"/>
    <property type="project" value="InterPro"/>
</dbReference>
<keyword evidence="3" id="KW-0560">Oxidoreductase</keyword>
<comment type="cofactor">
    <cofactor evidence="1">
        <name>thiamine diphosphate</name>
        <dbReference type="ChEBI" id="CHEBI:58937"/>
    </cofactor>
</comment>
<evidence type="ECO:0000256" key="3">
    <source>
        <dbReference type="ARBA" id="ARBA00023002"/>
    </source>
</evidence>
<comment type="similarity">
    <text evidence="2">Belongs to the alpha-ketoglutarate dehydrogenase family.</text>
</comment>
<name>A0A6A3XA82_9STRA</name>